<comment type="caution">
    <text evidence="3">The sequence shown here is derived from an EMBL/GenBank/DDBJ whole genome shotgun (WGS) entry which is preliminary data.</text>
</comment>
<dbReference type="InterPro" id="IPR029058">
    <property type="entry name" value="AB_hydrolase_fold"/>
</dbReference>
<dbReference type="Pfam" id="PF00561">
    <property type="entry name" value="Abhydrolase_1"/>
    <property type="match status" value="1"/>
</dbReference>
<dbReference type="Gene3D" id="3.40.50.1820">
    <property type="entry name" value="alpha/beta hydrolase"/>
    <property type="match status" value="1"/>
</dbReference>
<keyword evidence="4" id="KW-1185">Reference proteome</keyword>
<evidence type="ECO:0000313" key="4">
    <source>
        <dbReference type="Proteomes" id="UP000636918"/>
    </source>
</evidence>
<feature type="domain" description="AB hydrolase-1" evidence="2">
    <location>
        <begin position="97"/>
        <end position="167"/>
    </location>
</feature>
<dbReference type="Proteomes" id="UP000636918">
    <property type="component" value="Unassembled WGS sequence"/>
</dbReference>
<dbReference type="EMBL" id="JAERSG010000004">
    <property type="protein sequence ID" value="MBL0748906.1"/>
    <property type="molecule type" value="Genomic_DNA"/>
</dbReference>
<feature type="chain" id="PRO_5046227364" description="AB hydrolase-1 domain-containing protein" evidence="1">
    <location>
        <begin position="20"/>
        <end position="263"/>
    </location>
</feature>
<dbReference type="RefSeq" id="WP_201938381.1">
    <property type="nucleotide sequence ID" value="NZ_JAERSG010000004.1"/>
</dbReference>
<protein>
    <recommendedName>
        <fullName evidence="2">AB hydrolase-1 domain-containing protein</fullName>
    </recommendedName>
</protein>
<evidence type="ECO:0000256" key="1">
    <source>
        <dbReference type="SAM" id="SignalP"/>
    </source>
</evidence>
<gene>
    <name evidence="3" type="ORF">JI751_14890</name>
</gene>
<organism evidence="3 4">
    <name type="scientific">Nocardioides baculatus</name>
    <dbReference type="NCBI Taxonomy" id="2801337"/>
    <lineage>
        <taxon>Bacteria</taxon>
        <taxon>Bacillati</taxon>
        <taxon>Actinomycetota</taxon>
        <taxon>Actinomycetes</taxon>
        <taxon>Propionibacteriales</taxon>
        <taxon>Nocardioidaceae</taxon>
        <taxon>Nocardioides</taxon>
    </lineage>
</organism>
<evidence type="ECO:0000313" key="3">
    <source>
        <dbReference type="EMBL" id="MBL0748906.1"/>
    </source>
</evidence>
<proteinExistence type="predicted"/>
<evidence type="ECO:0000259" key="2">
    <source>
        <dbReference type="Pfam" id="PF00561"/>
    </source>
</evidence>
<feature type="signal peptide" evidence="1">
    <location>
        <begin position="1"/>
        <end position="19"/>
    </location>
</feature>
<accession>A0ABS1LB38</accession>
<sequence length="263" mass="26190">MGVWSAGPVLAALVLLASACSGGGDPADSAPSSAEQSADPTTALRERCLSAIPEEAELEAFTLSGATGGELEAARIGPATSDRVAVLLPQTSGMCGWGRWATAAAEDGVTSILVNPCGYGESTCTASDDADPLNEAAAAVSLARDQLGAERVVLLGTSMGGSLTVMAMAAGADVEAWADVSGPAAWEGVELTSLAPSLPADGLVVMAPSDGPLQYDAAEALADAAGVPFVAGRSGHGWELLVDPVSGSITRIGRRLVRLATGD</sequence>
<name>A0ABS1LB38_9ACTN</name>
<dbReference type="InterPro" id="IPR000073">
    <property type="entry name" value="AB_hydrolase_1"/>
</dbReference>
<dbReference type="SUPFAM" id="SSF53474">
    <property type="entry name" value="alpha/beta-Hydrolases"/>
    <property type="match status" value="1"/>
</dbReference>
<keyword evidence="1" id="KW-0732">Signal</keyword>
<reference evidence="3 4" key="1">
    <citation type="submission" date="2021-01" db="EMBL/GenBank/DDBJ databases">
        <title>Genome seq and assembly of Nocardiodes sp. G10.</title>
        <authorList>
            <person name="Chhetri G."/>
        </authorList>
    </citation>
    <scope>NUCLEOTIDE SEQUENCE [LARGE SCALE GENOMIC DNA]</scope>
    <source>
        <strain evidence="3 4">G10</strain>
    </source>
</reference>